<dbReference type="PANTHER" id="PTHR12526:SF640">
    <property type="entry name" value="COLANIC ACID BIOSYNTHESIS GLYCOSYLTRANSFERASE WCAL-RELATED"/>
    <property type="match status" value="1"/>
</dbReference>
<organism evidence="4 5">
    <name type="scientific">Rhizobium loti</name>
    <name type="common">Mesorhizobium loti</name>
    <dbReference type="NCBI Taxonomy" id="381"/>
    <lineage>
        <taxon>Bacteria</taxon>
        <taxon>Pseudomonadati</taxon>
        <taxon>Pseudomonadota</taxon>
        <taxon>Alphaproteobacteria</taxon>
        <taxon>Hyphomicrobiales</taxon>
        <taxon>Phyllobacteriaceae</taxon>
        <taxon>Mesorhizobium</taxon>
    </lineage>
</organism>
<sequence>MAHGRFPIEYIRDTDIRKSISEIYADIDSFTWELMDDDADVAARVDVCVVLPPMMYEGVFVKGLYFSRGVDFLAHAVPKLSVFFNSMAYSMFSSYPWSEQADGYLACYRNAAREKWFRERNPEKANIPLIPLAETDFLDEFRFAPVRGTERDIDILCVSRLQDVKNIQMIAKALLVYRAKYRSSLRMTLITGHRGGVTAESLAPYAREQLAMLQRLLGRVEDFIDLIGYVDHWSELPRFYSRARVFVLGSLIEGKNRSLGEAMSCNLPVVCFREFNQYARQGFAIMPERAGVCCVFDAEALADAWHFVLHNADTFSPRLSYLRQSGRRNFVNGCLDSIPYYSQALPNFIPGQNTQNPWLEAAIHRSYGMQLNSFLYRPGAGLVRAWGLEQIRQLADRYEKLVGPVQ</sequence>
<evidence type="ECO:0000313" key="4">
    <source>
        <dbReference type="EMBL" id="PWJ86909.1"/>
    </source>
</evidence>
<dbReference type="AlphaFoldDB" id="A0A8E2W914"/>
<accession>A0A8E2W914</accession>
<keyword evidence="3 4" id="KW-0808">Transferase</keyword>
<name>A0A8E2W914_RHILI</name>
<evidence type="ECO:0000256" key="2">
    <source>
        <dbReference type="ARBA" id="ARBA00022676"/>
    </source>
</evidence>
<dbReference type="Gene3D" id="3.40.50.2000">
    <property type="entry name" value="Glycogen Phosphorylase B"/>
    <property type="match status" value="1"/>
</dbReference>
<comment type="caution">
    <text evidence="4">The sequence shown here is derived from an EMBL/GenBank/DDBJ whole genome shotgun (WGS) entry which is preliminary data.</text>
</comment>
<evidence type="ECO:0000256" key="1">
    <source>
        <dbReference type="ARBA" id="ARBA00009481"/>
    </source>
</evidence>
<dbReference type="Proteomes" id="UP000245631">
    <property type="component" value="Unassembled WGS sequence"/>
</dbReference>
<dbReference type="GO" id="GO:0016757">
    <property type="term" value="F:glycosyltransferase activity"/>
    <property type="evidence" value="ECO:0007669"/>
    <property type="project" value="UniProtKB-KW"/>
</dbReference>
<reference evidence="4 5" key="1">
    <citation type="submission" date="2018-05" db="EMBL/GenBank/DDBJ databases">
        <title>Genomic Encyclopedia of Type Strains, Phase IV (KMG-IV): sequencing the most valuable type-strain genomes for metagenomic binning, comparative biology and taxonomic classification.</title>
        <authorList>
            <person name="Goeker M."/>
        </authorList>
    </citation>
    <scope>NUCLEOTIDE SEQUENCE [LARGE SCALE GENOMIC DNA]</scope>
    <source>
        <strain evidence="4 5">DSM 2626</strain>
    </source>
</reference>
<dbReference type="SUPFAM" id="SSF53756">
    <property type="entry name" value="UDP-Glycosyltransferase/glycogen phosphorylase"/>
    <property type="match status" value="1"/>
</dbReference>
<proteinExistence type="inferred from homology"/>
<dbReference type="EMBL" id="QGGH01000020">
    <property type="protein sequence ID" value="PWJ86909.1"/>
    <property type="molecule type" value="Genomic_DNA"/>
</dbReference>
<comment type="similarity">
    <text evidence="1">Belongs to the glycosyltransferase group 1 family. Glycosyltransferase 4 subfamily.</text>
</comment>
<gene>
    <name evidence="4" type="ORF">C8D77_1207</name>
</gene>
<evidence type="ECO:0000313" key="5">
    <source>
        <dbReference type="Proteomes" id="UP000245631"/>
    </source>
</evidence>
<protein>
    <submittedName>
        <fullName evidence="4">Glycosyl transferase family 1</fullName>
    </submittedName>
</protein>
<dbReference type="Pfam" id="PF13692">
    <property type="entry name" value="Glyco_trans_1_4"/>
    <property type="match status" value="1"/>
</dbReference>
<dbReference type="RefSeq" id="WP_109671790.1">
    <property type="nucleotide sequence ID" value="NZ_QGGH01000020.1"/>
</dbReference>
<keyword evidence="2" id="KW-0328">Glycosyltransferase</keyword>
<dbReference type="PANTHER" id="PTHR12526">
    <property type="entry name" value="GLYCOSYLTRANSFERASE"/>
    <property type="match status" value="1"/>
</dbReference>
<evidence type="ECO:0000256" key="3">
    <source>
        <dbReference type="ARBA" id="ARBA00022679"/>
    </source>
</evidence>
<dbReference type="GeneID" id="61055950"/>